<evidence type="ECO:0000256" key="1">
    <source>
        <dbReference type="SAM" id="Phobius"/>
    </source>
</evidence>
<dbReference type="EMBL" id="CACRSY010000015">
    <property type="protein sequence ID" value="VYT25872.1"/>
    <property type="molecule type" value="Genomic_DNA"/>
</dbReference>
<keyword evidence="1" id="KW-0472">Membrane</keyword>
<protein>
    <submittedName>
        <fullName evidence="2">Uncharacterized protein</fullName>
    </submittedName>
</protein>
<proteinExistence type="predicted"/>
<sequence length="161" mass="18937">MKQYKNRFVEVIKQVVLNKYFYLFLVVTVVAMMSLVYFKDKPMISSNDNPEIRLISVDYKKDGIYDTLDLSKNEISKDLNDRLVSMFENVKIRNKLLPVIKSYTVLEGDTHITVKVDLENSSLFVNLHNDSQFSFAQFNDKYYHIVNSESVYEDVYSLLFD</sequence>
<dbReference type="RefSeq" id="WP_022238945.1">
    <property type="nucleotide sequence ID" value="NZ_CACRSY010000015.1"/>
</dbReference>
<dbReference type="AlphaFoldDB" id="A0A6N2VAE8"/>
<keyword evidence="1" id="KW-0812">Transmembrane</keyword>
<organism evidence="2">
    <name type="scientific">Blautia hansenii</name>
    <name type="common">Ruminococcus hansenii</name>
    <dbReference type="NCBI Taxonomy" id="1322"/>
    <lineage>
        <taxon>Bacteria</taxon>
        <taxon>Bacillati</taxon>
        <taxon>Bacillota</taxon>
        <taxon>Clostridia</taxon>
        <taxon>Lachnospirales</taxon>
        <taxon>Lachnospiraceae</taxon>
        <taxon>Blautia</taxon>
    </lineage>
</organism>
<evidence type="ECO:0000313" key="2">
    <source>
        <dbReference type="EMBL" id="VYT25872.1"/>
    </source>
</evidence>
<name>A0A6N2VAE8_BLAHA</name>
<feature type="transmembrane region" description="Helical" evidence="1">
    <location>
        <begin position="20"/>
        <end position="38"/>
    </location>
</feature>
<keyword evidence="1" id="KW-1133">Transmembrane helix</keyword>
<gene>
    <name evidence="2" type="ORF">BHLFYP23_00884</name>
</gene>
<reference evidence="2" key="1">
    <citation type="submission" date="2019-11" db="EMBL/GenBank/DDBJ databases">
        <authorList>
            <person name="Feng L."/>
        </authorList>
    </citation>
    <scope>NUCLEOTIDE SEQUENCE</scope>
    <source>
        <strain evidence="2">BhanseniiLFYP23</strain>
    </source>
</reference>
<accession>A0A6N2VAE8</accession>